<evidence type="ECO:0000256" key="1">
    <source>
        <dbReference type="ARBA" id="ARBA00004236"/>
    </source>
</evidence>
<keyword evidence="6" id="KW-0807">Transducer</keyword>
<dbReference type="CDD" id="cd06225">
    <property type="entry name" value="HAMP"/>
    <property type="match status" value="2"/>
</dbReference>
<proteinExistence type="inferred from homology"/>
<dbReference type="SMART" id="SM00283">
    <property type="entry name" value="MA"/>
    <property type="match status" value="1"/>
</dbReference>
<dbReference type="InterPro" id="IPR003660">
    <property type="entry name" value="HAMP_dom"/>
</dbReference>
<dbReference type="Pfam" id="PF00015">
    <property type="entry name" value="MCPsignal"/>
    <property type="match status" value="1"/>
</dbReference>
<dbReference type="InterPro" id="IPR004089">
    <property type="entry name" value="MCPsignal_dom"/>
</dbReference>
<dbReference type="Gene3D" id="1.10.8.500">
    <property type="entry name" value="HAMP domain in histidine kinase"/>
    <property type="match status" value="1"/>
</dbReference>
<keyword evidence="4 8" id="KW-0472">Membrane</keyword>
<dbReference type="PANTHER" id="PTHR43531">
    <property type="entry name" value="PROTEIN ICFG"/>
    <property type="match status" value="1"/>
</dbReference>
<dbReference type="InterPro" id="IPR024478">
    <property type="entry name" value="HlyB_4HB_MCP"/>
</dbReference>
<dbReference type="CDD" id="cd11386">
    <property type="entry name" value="MCP_signal"/>
    <property type="match status" value="1"/>
</dbReference>
<evidence type="ECO:0000256" key="6">
    <source>
        <dbReference type="PROSITE-ProRule" id="PRU00284"/>
    </source>
</evidence>
<dbReference type="SMART" id="SM00304">
    <property type="entry name" value="HAMP"/>
    <property type="match status" value="1"/>
</dbReference>
<organism evidence="11 12">
    <name type="scientific">Paenibacillus macerans</name>
    <name type="common">Bacillus macerans</name>
    <dbReference type="NCBI Taxonomy" id="44252"/>
    <lineage>
        <taxon>Bacteria</taxon>
        <taxon>Bacillati</taxon>
        <taxon>Bacillota</taxon>
        <taxon>Bacilli</taxon>
        <taxon>Bacillales</taxon>
        <taxon>Paenibacillaceae</taxon>
        <taxon>Paenibacillus</taxon>
    </lineage>
</organism>
<feature type="coiled-coil region" evidence="7">
    <location>
        <begin position="80"/>
        <end position="111"/>
    </location>
</feature>
<dbReference type="InterPro" id="IPR051310">
    <property type="entry name" value="MCP_chemotaxis"/>
</dbReference>
<evidence type="ECO:0000256" key="4">
    <source>
        <dbReference type="ARBA" id="ARBA00023136"/>
    </source>
</evidence>
<comment type="caution">
    <text evidence="11">The sequence shown here is derived from an EMBL/GenBank/DDBJ whole genome shotgun (WGS) entry which is preliminary data.</text>
</comment>
<dbReference type="GO" id="GO:0006935">
    <property type="term" value="P:chemotaxis"/>
    <property type="evidence" value="ECO:0007669"/>
    <property type="project" value="UniProtKB-KW"/>
</dbReference>
<keyword evidence="2" id="KW-1003">Cell membrane</keyword>
<reference evidence="11 12" key="1">
    <citation type="submission" date="2014-04" db="EMBL/GenBank/DDBJ databases">
        <authorList>
            <person name="Bishop-Lilly K.A."/>
            <person name="Broomall S.M."/>
            <person name="Chain P.S."/>
            <person name="Chertkov O."/>
            <person name="Coyne S.R."/>
            <person name="Daligault H.E."/>
            <person name="Davenport K.W."/>
            <person name="Erkkila T."/>
            <person name="Frey K.G."/>
            <person name="Gibbons H.S."/>
            <person name="Gu W."/>
            <person name="Jaissle J."/>
            <person name="Johnson S.L."/>
            <person name="Koroleva G.I."/>
            <person name="Ladner J.T."/>
            <person name="Lo C.-C."/>
            <person name="Minogue T.D."/>
            <person name="Munk C."/>
            <person name="Palacios G.F."/>
            <person name="Redden C.L."/>
            <person name="Rosenzweig C.N."/>
            <person name="Scholz M.B."/>
            <person name="Teshima H."/>
            <person name="Xu Y."/>
        </authorList>
    </citation>
    <scope>NUCLEOTIDE SEQUENCE [LARGE SCALE GENOMIC DNA]</scope>
    <source>
        <strain evidence="11 12">8244</strain>
    </source>
</reference>
<dbReference type="RefSeq" id="WP_036620747.1">
    <property type="nucleotide sequence ID" value="NZ_JAHAJO010000033.1"/>
</dbReference>
<evidence type="ECO:0000259" key="10">
    <source>
        <dbReference type="PROSITE" id="PS50885"/>
    </source>
</evidence>
<sequence length="609" mass="65656">MMKLTIKARLILSFSLLVLSLVGLGVYSINSLNQVNQQSTVISDTWLPAMDAAHVMNTATSDYRTTELRIILAENDPQGLKEMKERLNNKVQELQQLMTGYEEQTQNDEEAARLYNVFKQEWAGYLQISDQIIGLVDQHKEAEALELMSGTSEKEFDQASNALLDLVKYNQTNSQKASDDGDKAYAGTVAIMTTIIIVMTLIAIGLAFLIVLGITKPIRKLSEAADELALGNVNINVETKSKDEIGQLMLSFARMIASIREQAQAVEMVASGDLTVQVKVRSENDLMGKKIQEMIERNNEILTSINTAADQVASGSKQVSDSSIALSQGATEQASSVEELTASLEEISSQTKLNAQNANEANKLAADSKNSALQGNEQMKDMLAAMREINDASSNISKIIKVIDEIAFQTNILALNAAVEAARAGQHGKGFAVVAEEVRNLAARSANAAKETTDMIEGSIDKVQEGTRIADQTAAALQSIVGDIEKVANLVGDIAMASTEQAAAITQINQGISQVSQVIQTNSATSEESAAASEELSSQAALLKQQVAQFKLKRSGYGGFAGYNGSLEELNPEVLRVLENMGPKERNHEPSGASAVPKILLSDSEFGKY</sequence>
<dbReference type="GeneID" id="77012103"/>
<dbReference type="GO" id="GO:0007165">
    <property type="term" value="P:signal transduction"/>
    <property type="evidence" value="ECO:0007669"/>
    <property type="project" value="UniProtKB-KW"/>
</dbReference>
<dbReference type="AlphaFoldDB" id="A0A090ZLC3"/>
<dbReference type="Pfam" id="PF12729">
    <property type="entry name" value="4HB_MCP_1"/>
    <property type="match status" value="1"/>
</dbReference>
<dbReference type="EMBL" id="JMQA01000012">
    <property type="protein sequence ID" value="KFN11213.1"/>
    <property type="molecule type" value="Genomic_DNA"/>
</dbReference>
<keyword evidence="8" id="KW-1133">Transmembrane helix</keyword>
<dbReference type="HOGENOM" id="CLU_000445_107_16_9"/>
<evidence type="ECO:0000256" key="8">
    <source>
        <dbReference type="SAM" id="Phobius"/>
    </source>
</evidence>
<evidence type="ECO:0000256" key="3">
    <source>
        <dbReference type="ARBA" id="ARBA00022500"/>
    </source>
</evidence>
<keyword evidence="7" id="KW-0175">Coiled coil</keyword>
<accession>A0A090ZLC3</accession>
<keyword evidence="8" id="KW-0812">Transmembrane</keyword>
<evidence type="ECO:0000259" key="9">
    <source>
        <dbReference type="PROSITE" id="PS50111"/>
    </source>
</evidence>
<dbReference type="STRING" id="44252.DJ90_2462"/>
<comment type="similarity">
    <text evidence="5">Belongs to the methyl-accepting chemotaxis (MCP) protein family.</text>
</comment>
<comment type="subcellular location">
    <subcellularLocation>
        <location evidence="1">Cell membrane</location>
    </subcellularLocation>
</comment>
<keyword evidence="12" id="KW-1185">Reference proteome</keyword>
<evidence type="ECO:0000256" key="5">
    <source>
        <dbReference type="ARBA" id="ARBA00029447"/>
    </source>
</evidence>
<evidence type="ECO:0000313" key="11">
    <source>
        <dbReference type="EMBL" id="KFN11213.1"/>
    </source>
</evidence>
<gene>
    <name evidence="11" type="ORF">DJ90_2462</name>
</gene>
<feature type="transmembrane region" description="Helical" evidence="8">
    <location>
        <begin position="184"/>
        <end position="212"/>
    </location>
</feature>
<feature type="domain" description="Methyl-accepting transducer" evidence="9">
    <location>
        <begin position="308"/>
        <end position="537"/>
    </location>
</feature>
<dbReference type="FunFam" id="1.10.287.950:FF:000001">
    <property type="entry name" value="Methyl-accepting chemotaxis sensory transducer"/>
    <property type="match status" value="1"/>
</dbReference>
<protein>
    <submittedName>
        <fullName evidence="11">Methyl-accepting chemotaxis (MCP) signaling domain protein</fullName>
    </submittedName>
</protein>
<dbReference type="SUPFAM" id="SSF58104">
    <property type="entry name" value="Methyl-accepting chemotaxis protein (MCP) signaling domain"/>
    <property type="match status" value="1"/>
</dbReference>
<evidence type="ECO:0000313" key="12">
    <source>
        <dbReference type="Proteomes" id="UP000029278"/>
    </source>
</evidence>
<feature type="domain" description="HAMP" evidence="10">
    <location>
        <begin position="212"/>
        <end position="264"/>
    </location>
</feature>
<dbReference type="PROSITE" id="PS50885">
    <property type="entry name" value="HAMP"/>
    <property type="match status" value="1"/>
</dbReference>
<dbReference type="PANTHER" id="PTHR43531:SF11">
    <property type="entry name" value="METHYL-ACCEPTING CHEMOTAXIS PROTEIN 3"/>
    <property type="match status" value="1"/>
</dbReference>
<dbReference type="Proteomes" id="UP000029278">
    <property type="component" value="Unassembled WGS sequence"/>
</dbReference>
<dbReference type="GO" id="GO:0005886">
    <property type="term" value="C:plasma membrane"/>
    <property type="evidence" value="ECO:0007669"/>
    <property type="project" value="UniProtKB-SubCell"/>
</dbReference>
<evidence type="ECO:0000256" key="2">
    <source>
        <dbReference type="ARBA" id="ARBA00022475"/>
    </source>
</evidence>
<name>A0A090ZLC3_PAEMA</name>
<dbReference type="Pfam" id="PF00672">
    <property type="entry name" value="HAMP"/>
    <property type="match status" value="1"/>
</dbReference>
<dbReference type="GO" id="GO:0004888">
    <property type="term" value="F:transmembrane signaling receptor activity"/>
    <property type="evidence" value="ECO:0007669"/>
    <property type="project" value="TreeGrafter"/>
</dbReference>
<keyword evidence="3" id="KW-0145">Chemotaxis</keyword>
<dbReference type="PROSITE" id="PS50111">
    <property type="entry name" value="CHEMOTAXIS_TRANSDUC_2"/>
    <property type="match status" value="1"/>
</dbReference>
<dbReference type="PATRIC" id="fig|44252.3.peg.819"/>
<dbReference type="Gene3D" id="1.10.287.950">
    <property type="entry name" value="Methyl-accepting chemotaxis protein"/>
    <property type="match status" value="1"/>
</dbReference>
<evidence type="ECO:0000256" key="7">
    <source>
        <dbReference type="SAM" id="Coils"/>
    </source>
</evidence>